<feature type="region of interest" description="Disordered" evidence="1">
    <location>
        <begin position="50"/>
        <end position="145"/>
    </location>
</feature>
<keyword evidence="2" id="KW-0812">Transmembrane</keyword>
<dbReference type="Gene3D" id="2.60.110.10">
    <property type="entry name" value="Thaumatin"/>
    <property type="match status" value="1"/>
</dbReference>
<accession>A0ABV8HV67</accession>
<protein>
    <submittedName>
        <fullName evidence="3">Thaumatin family protein</fullName>
    </submittedName>
</protein>
<gene>
    <name evidence="3" type="ORF">ACFO3J_25500</name>
</gene>
<keyword evidence="2" id="KW-0472">Membrane</keyword>
<dbReference type="SMART" id="SM00205">
    <property type="entry name" value="THN"/>
    <property type="match status" value="1"/>
</dbReference>
<dbReference type="SUPFAM" id="SSF49870">
    <property type="entry name" value="Osmotin, thaumatin-like protein"/>
    <property type="match status" value="1"/>
</dbReference>
<reference evidence="4" key="1">
    <citation type="journal article" date="2019" name="Int. J. Syst. Evol. Microbiol.">
        <title>The Global Catalogue of Microorganisms (GCM) 10K type strain sequencing project: providing services to taxonomists for standard genome sequencing and annotation.</title>
        <authorList>
            <consortium name="The Broad Institute Genomics Platform"/>
            <consortium name="The Broad Institute Genome Sequencing Center for Infectious Disease"/>
            <person name="Wu L."/>
            <person name="Ma J."/>
        </authorList>
    </citation>
    <scope>NUCLEOTIDE SEQUENCE [LARGE SCALE GENOMIC DNA]</scope>
    <source>
        <strain evidence="4">CGMCC 4.7237</strain>
    </source>
</reference>
<name>A0ABV8HV67_9ACTN</name>
<dbReference type="PROSITE" id="PS51367">
    <property type="entry name" value="THAUMATIN_2"/>
    <property type="match status" value="1"/>
</dbReference>
<dbReference type="Pfam" id="PF00314">
    <property type="entry name" value="Thaumatin"/>
    <property type="match status" value="1"/>
</dbReference>
<dbReference type="InterPro" id="IPR001938">
    <property type="entry name" value="Thaumatin"/>
</dbReference>
<keyword evidence="2" id="KW-1133">Transmembrane helix</keyword>
<keyword evidence="4" id="KW-1185">Reference proteome</keyword>
<dbReference type="Proteomes" id="UP001595765">
    <property type="component" value="Unassembled WGS sequence"/>
</dbReference>
<dbReference type="PROSITE" id="PS00316">
    <property type="entry name" value="THAUMATIN_1"/>
    <property type="match status" value="1"/>
</dbReference>
<proteinExistence type="predicted"/>
<evidence type="ECO:0000313" key="4">
    <source>
        <dbReference type="Proteomes" id="UP001595765"/>
    </source>
</evidence>
<dbReference type="EMBL" id="JBHSBB010000018">
    <property type="protein sequence ID" value="MFC4034796.1"/>
    <property type="molecule type" value="Genomic_DNA"/>
</dbReference>
<dbReference type="PANTHER" id="PTHR31048">
    <property type="entry name" value="OS03G0233200 PROTEIN"/>
    <property type="match status" value="1"/>
</dbReference>
<feature type="compositionally biased region" description="Low complexity" evidence="1">
    <location>
        <begin position="74"/>
        <end position="100"/>
    </location>
</feature>
<dbReference type="PRINTS" id="PR00347">
    <property type="entry name" value="THAUMATIN"/>
</dbReference>
<dbReference type="RefSeq" id="WP_386433647.1">
    <property type="nucleotide sequence ID" value="NZ_JBHSBB010000018.1"/>
</dbReference>
<dbReference type="InterPro" id="IPR037176">
    <property type="entry name" value="Osmotin/thaumatin-like_sf"/>
</dbReference>
<sequence>MSEPNGPALPGRRQVRRRRRANRRLRLAAVGVFACLAVVVGVFLASAQGDGGTGGGAAVAAKGASPSIAPDGGASSAVTATPSATKTSARPTPSRTSAKPTPRPSPSRTPAAHKAGSAAGGATGGKKTNTGTTAAAPRPGPGERTLTLVNRLNQTIWPAIAADPVHPVEATGWVLAPGASLSFLIPDHWDVRVWARTGCVFNAAGDGHCLTGDCAGHFQCGKTWGEFPSTLAEFNLNAWNGMDFYDVSLVEGNNLPMWINNSGGSSADKIDANGCSAAGCTHDANASCPKAMQRIRNGAVVACLSACLVLGTDQTCCTGAYASRPACVPSTWPIDSAAVFKKAEPFAYSYVNDDATSVLTCSGECDYRITWGVSP</sequence>
<dbReference type="InterPro" id="IPR017949">
    <property type="entry name" value="Thaumatin_CS"/>
</dbReference>
<feature type="compositionally biased region" description="Low complexity" evidence="1">
    <location>
        <begin position="125"/>
        <end position="136"/>
    </location>
</feature>
<evidence type="ECO:0000256" key="1">
    <source>
        <dbReference type="SAM" id="MobiDB-lite"/>
    </source>
</evidence>
<evidence type="ECO:0000256" key="2">
    <source>
        <dbReference type="SAM" id="Phobius"/>
    </source>
</evidence>
<feature type="transmembrane region" description="Helical" evidence="2">
    <location>
        <begin position="25"/>
        <end position="45"/>
    </location>
</feature>
<comment type="caution">
    <text evidence="3">The sequence shown here is derived from an EMBL/GenBank/DDBJ whole genome shotgun (WGS) entry which is preliminary data.</text>
</comment>
<organism evidence="3 4">
    <name type="scientific">Streptomyces polygonati</name>
    <dbReference type="NCBI Taxonomy" id="1617087"/>
    <lineage>
        <taxon>Bacteria</taxon>
        <taxon>Bacillati</taxon>
        <taxon>Actinomycetota</taxon>
        <taxon>Actinomycetes</taxon>
        <taxon>Kitasatosporales</taxon>
        <taxon>Streptomycetaceae</taxon>
        <taxon>Streptomyces</taxon>
    </lineage>
</organism>
<evidence type="ECO:0000313" key="3">
    <source>
        <dbReference type="EMBL" id="MFC4034796.1"/>
    </source>
</evidence>
<feature type="compositionally biased region" description="Low complexity" evidence="1">
    <location>
        <begin position="108"/>
        <end position="117"/>
    </location>
</feature>